<evidence type="ECO:0000313" key="4">
    <source>
        <dbReference type="EnsemblPlants" id="PGSC0003DMT400039645"/>
    </source>
</evidence>
<keyword evidence="1" id="KW-0813">Transport</keyword>
<keyword evidence="3" id="KW-0472">Membrane</keyword>
<organism evidence="4 5">
    <name type="scientific">Solanum tuberosum</name>
    <name type="common">Potato</name>
    <dbReference type="NCBI Taxonomy" id="4113"/>
    <lineage>
        <taxon>Eukaryota</taxon>
        <taxon>Viridiplantae</taxon>
        <taxon>Streptophyta</taxon>
        <taxon>Embryophyta</taxon>
        <taxon>Tracheophyta</taxon>
        <taxon>Spermatophyta</taxon>
        <taxon>Magnoliopsida</taxon>
        <taxon>eudicotyledons</taxon>
        <taxon>Gunneridae</taxon>
        <taxon>Pentapetalae</taxon>
        <taxon>asterids</taxon>
        <taxon>lamiids</taxon>
        <taxon>Solanales</taxon>
        <taxon>Solanaceae</taxon>
        <taxon>Solanoideae</taxon>
        <taxon>Solaneae</taxon>
        <taxon>Solanum</taxon>
    </lineage>
</organism>
<dbReference type="GO" id="GO:0015297">
    <property type="term" value="F:antiporter activity"/>
    <property type="evidence" value="ECO:0007669"/>
    <property type="project" value="UniProtKB-KW"/>
</dbReference>
<evidence type="ECO:0000313" key="5">
    <source>
        <dbReference type="Proteomes" id="UP000011115"/>
    </source>
</evidence>
<protein>
    <submittedName>
        <fullName evidence="4">Sodium/calcium exchanger family protein</fullName>
    </submittedName>
</protein>
<keyword evidence="3" id="KW-1133">Transmembrane helix</keyword>
<dbReference type="AlphaFoldDB" id="M1B8K5"/>
<dbReference type="GO" id="GO:0070588">
    <property type="term" value="P:calcium ion transmembrane transport"/>
    <property type="evidence" value="ECO:0007669"/>
    <property type="project" value="UniProtKB-ARBA"/>
</dbReference>
<gene>
    <name evidence="4" type="primary">LOC102579474</name>
</gene>
<dbReference type="OrthoDB" id="26525at2759"/>
<dbReference type="PANTHER" id="PTHR31503">
    <property type="entry name" value="VACUOLAR CALCIUM ION TRANSPORTER"/>
    <property type="match status" value="1"/>
</dbReference>
<dbReference type="ExpressionAtlas" id="M1B8K5">
    <property type="expression patterns" value="baseline"/>
</dbReference>
<keyword evidence="3" id="KW-0812">Transmembrane</keyword>
<sequence>MNNLLCLSVFLALVYIRGLTWDFSSEVLVILIVCVVVGVFASVRSTFPLWTSLLAFLLYPFSLVLVYVLDYKFGWS</sequence>
<feature type="transmembrane region" description="Helical" evidence="3">
    <location>
        <begin position="28"/>
        <end position="43"/>
    </location>
</feature>
<evidence type="ECO:0000256" key="2">
    <source>
        <dbReference type="ARBA" id="ARBA00023065"/>
    </source>
</evidence>
<feature type="transmembrane region" description="Helical" evidence="3">
    <location>
        <begin position="50"/>
        <end position="69"/>
    </location>
</feature>
<evidence type="ECO:0000256" key="1">
    <source>
        <dbReference type="ARBA" id="ARBA00022449"/>
    </source>
</evidence>
<keyword evidence="1" id="KW-0050">Antiport</keyword>
<evidence type="ECO:0000256" key="3">
    <source>
        <dbReference type="SAM" id="Phobius"/>
    </source>
</evidence>
<name>M1B8K5_SOLTU</name>
<proteinExistence type="predicted"/>
<keyword evidence="2" id="KW-0406">Ion transport</keyword>
<dbReference type="InterPro" id="IPR004713">
    <property type="entry name" value="CaH_exchang"/>
</dbReference>
<dbReference type="EnsemblPlants" id="PGSC0003DMT400039645">
    <property type="protein sequence ID" value="PGSC0003DMT400039645"/>
    <property type="gene ID" value="PGSC0003DMG400015331"/>
</dbReference>
<dbReference type="Proteomes" id="UP000011115">
    <property type="component" value="Unassembled WGS sequence"/>
</dbReference>
<dbReference type="HOGENOM" id="CLU_2659311_0_0_1"/>
<dbReference type="GO" id="GO:0016020">
    <property type="term" value="C:membrane"/>
    <property type="evidence" value="ECO:0007669"/>
    <property type="project" value="InterPro"/>
</dbReference>
<dbReference type="GO" id="GO:0008324">
    <property type="term" value="F:monoatomic cation transmembrane transporter activity"/>
    <property type="evidence" value="ECO:0007669"/>
    <property type="project" value="InterPro"/>
</dbReference>
<dbReference type="Gramene" id="PGSC0003DMT400039645">
    <property type="protein sequence ID" value="PGSC0003DMT400039645"/>
    <property type="gene ID" value="PGSC0003DMG400015331"/>
</dbReference>
<accession>M1B8K5</accession>
<reference evidence="5" key="1">
    <citation type="journal article" date="2011" name="Nature">
        <title>Genome sequence and analysis of the tuber crop potato.</title>
        <authorList>
            <consortium name="The Potato Genome Sequencing Consortium"/>
        </authorList>
    </citation>
    <scope>NUCLEOTIDE SEQUENCE [LARGE SCALE GENOMIC DNA]</scope>
    <source>
        <strain evidence="5">cv. DM1-3 516 R44</strain>
    </source>
</reference>
<reference evidence="4" key="2">
    <citation type="submission" date="2015-06" db="UniProtKB">
        <authorList>
            <consortium name="EnsemblPlants"/>
        </authorList>
    </citation>
    <scope>IDENTIFICATION</scope>
    <source>
        <strain evidence="4">DM1-3 516 R44</strain>
    </source>
</reference>
<keyword evidence="5" id="KW-1185">Reference proteome</keyword>
<dbReference type="PANTHER" id="PTHR31503:SF36">
    <property type="entry name" value="SODIUM_CALCIUM EXCHANGER MEMBRANE REGION DOMAIN-CONTAINING PROTEIN"/>
    <property type="match status" value="1"/>
</dbReference>